<comment type="caution">
    <text evidence="1">The sequence shown here is derived from an EMBL/GenBank/DDBJ whole genome shotgun (WGS) entry which is preliminary data.</text>
</comment>
<name>A0A2N0H333_9SPHN</name>
<dbReference type="Proteomes" id="UP000232587">
    <property type="component" value="Unassembled WGS sequence"/>
</dbReference>
<gene>
    <name evidence="1" type="ORF">B0I00_3395</name>
</gene>
<reference evidence="1 2" key="1">
    <citation type="submission" date="2017-11" db="EMBL/GenBank/DDBJ databases">
        <title>Genomic Encyclopedia of Type Strains, Phase III (KMG-III): the genomes of soil and plant-associated and newly described type strains.</title>
        <authorList>
            <person name="Whitman W."/>
        </authorList>
    </citation>
    <scope>NUCLEOTIDE SEQUENCE [LARGE SCALE GENOMIC DNA]</scope>
    <source>
        <strain evidence="1 2">CGMCC 1.12274</strain>
    </source>
</reference>
<sequence length="305" mass="33701">MAGPTEDQGDSAAILANDDLTHRSSLVEKVIEYRFLAALTTELVTRGWDFEVLRSDVDCGGHDLVVEAKGVLRHIQLKGLAAGGKRSRIPVNVALAAKPSPCVVWMTYDPATLDFRTFRWFGGLPGHPMPDTGDRVARHTRANSLGIKAERARHRILSSGQFVTVPTIGELTDRLFGFADEPEALRRHIADHATMSADGWLGEVARGNLAAIPEDLDWDGSCGLAHLIDGYGLLGMRRIEDADSWSRSMNDAAQRTGRWSGGPVELWIALFIEHRRWRMASPYEPEGEQKAVLDALVRDLRCSLR</sequence>
<evidence type="ECO:0000313" key="2">
    <source>
        <dbReference type="Proteomes" id="UP000232587"/>
    </source>
</evidence>
<keyword evidence="2" id="KW-1185">Reference proteome</keyword>
<dbReference type="AlphaFoldDB" id="A0A2N0H333"/>
<accession>A0A2N0H333</accession>
<organism evidence="1 2">
    <name type="scientific">Novosphingobium kunmingense</name>
    <dbReference type="NCBI Taxonomy" id="1211806"/>
    <lineage>
        <taxon>Bacteria</taxon>
        <taxon>Pseudomonadati</taxon>
        <taxon>Pseudomonadota</taxon>
        <taxon>Alphaproteobacteria</taxon>
        <taxon>Sphingomonadales</taxon>
        <taxon>Sphingomonadaceae</taxon>
        <taxon>Novosphingobium</taxon>
    </lineage>
</organism>
<dbReference type="OrthoDB" id="5917942at2"/>
<dbReference type="EMBL" id="PHUF01000008">
    <property type="protein sequence ID" value="PKB13356.1"/>
    <property type="molecule type" value="Genomic_DNA"/>
</dbReference>
<evidence type="ECO:0000313" key="1">
    <source>
        <dbReference type="EMBL" id="PKB13356.1"/>
    </source>
</evidence>
<dbReference type="RefSeq" id="WP_100868565.1">
    <property type="nucleotide sequence ID" value="NZ_PHUF01000008.1"/>
</dbReference>
<proteinExistence type="predicted"/>
<evidence type="ECO:0008006" key="3">
    <source>
        <dbReference type="Google" id="ProtNLM"/>
    </source>
</evidence>
<protein>
    <recommendedName>
        <fullName evidence="3">DUF4365 domain-containing protein</fullName>
    </recommendedName>
</protein>